<keyword evidence="1 3" id="KW-0238">DNA-binding</keyword>
<dbReference type="Proteomes" id="UP000245489">
    <property type="component" value="Unassembled WGS sequence"/>
</dbReference>
<evidence type="ECO:0000259" key="2">
    <source>
        <dbReference type="PROSITE" id="PS50943"/>
    </source>
</evidence>
<dbReference type="PANTHER" id="PTHR46558:SF11">
    <property type="entry name" value="HTH-TYPE TRANSCRIPTIONAL REGULATOR XRE"/>
    <property type="match status" value="1"/>
</dbReference>
<dbReference type="AlphaFoldDB" id="A0A316DI56"/>
<dbReference type="OrthoDB" id="9808239at2"/>
<protein>
    <submittedName>
        <fullName evidence="3">DNA-binding XRE family transcriptional regulator</fullName>
    </submittedName>
</protein>
<dbReference type="Gene3D" id="1.10.260.40">
    <property type="entry name" value="lambda repressor-like DNA-binding domains"/>
    <property type="match status" value="1"/>
</dbReference>
<evidence type="ECO:0000256" key="1">
    <source>
        <dbReference type="ARBA" id="ARBA00023125"/>
    </source>
</evidence>
<dbReference type="PANTHER" id="PTHR46558">
    <property type="entry name" value="TRACRIPTIONAL REGULATORY PROTEIN-RELATED-RELATED"/>
    <property type="match status" value="1"/>
</dbReference>
<dbReference type="RefSeq" id="WP_109745305.1">
    <property type="nucleotide sequence ID" value="NZ_QGGO01000041.1"/>
</dbReference>
<proteinExistence type="predicted"/>
<sequence length="70" mass="7788">MKTIGTAIRNLRLKNRLSQTELAHLINVPSQSKISAWECGNSIPDILEALRLAEVFKLSLEELIDISVDA</sequence>
<dbReference type="PROSITE" id="PS50943">
    <property type="entry name" value="HTH_CROC1"/>
    <property type="match status" value="1"/>
</dbReference>
<dbReference type="GO" id="GO:0003677">
    <property type="term" value="F:DNA binding"/>
    <property type="evidence" value="ECO:0007669"/>
    <property type="project" value="UniProtKB-KW"/>
</dbReference>
<dbReference type="Pfam" id="PF01381">
    <property type="entry name" value="HTH_3"/>
    <property type="match status" value="1"/>
</dbReference>
<dbReference type="EMBL" id="QGGO01000041">
    <property type="protein sequence ID" value="PWK16909.1"/>
    <property type="molecule type" value="Genomic_DNA"/>
</dbReference>
<dbReference type="InterPro" id="IPR001387">
    <property type="entry name" value="Cro/C1-type_HTH"/>
</dbReference>
<gene>
    <name evidence="3" type="ORF">LV89_04661</name>
</gene>
<feature type="domain" description="HTH cro/C1-type" evidence="2">
    <location>
        <begin position="8"/>
        <end position="63"/>
    </location>
</feature>
<accession>A0A316DI56</accession>
<name>A0A316DI56_9BACT</name>
<reference evidence="3 4" key="1">
    <citation type="submission" date="2018-05" db="EMBL/GenBank/DDBJ databases">
        <title>Genomic Encyclopedia of Archaeal and Bacterial Type Strains, Phase II (KMG-II): from individual species to whole genera.</title>
        <authorList>
            <person name="Goeker M."/>
        </authorList>
    </citation>
    <scope>NUCLEOTIDE SEQUENCE [LARGE SCALE GENOMIC DNA]</scope>
    <source>
        <strain evidence="3 4">DSM 22214</strain>
    </source>
</reference>
<organism evidence="3 4">
    <name type="scientific">Arcicella aurantiaca</name>
    <dbReference type="NCBI Taxonomy" id="591202"/>
    <lineage>
        <taxon>Bacteria</taxon>
        <taxon>Pseudomonadati</taxon>
        <taxon>Bacteroidota</taxon>
        <taxon>Cytophagia</taxon>
        <taxon>Cytophagales</taxon>
        <taxon>Flectobacillaceae</taxon>
        <taxon>Arcicella</taxon>
    </lineage>
</organism>
<evidence type="ECO:0000313" key="3">
    <source>
        <dbReference type="EMBL" id="PWK16909.1"/>
    </source>
</evidence>
<dbReference type="InterPro" id="IPR010982">
    <property type="entry name" value="Lambda_DNA-bd_dom_sf"/>
</dbReference>
<comment type="caution">
    <text evidence="3">The sequence shown here is derived from an EMBL/GenBank/DDBJ whole genome shotgun (WGS) entry which is preliminary data.</text>
</comment>
<dbReference type="SUPFAM" id="SSF47413">
    <property type="entry name" value="lambda repressor-like DNA-binding domains"/>
    <property type="match status" value="1"/>
</dbReference>
<dbReference type="CDD" id="cd00093">
    <property type="entry name" value="HTH_XRE"/>
    <property type="match status" value="1"/>
</dbReference>
<keyword evidence="4" id="KW-1185">Reference proteome</keyword>
<dbReference type="SMART" id="SM00530">
    <property type="entry name" value="HTH_XRE"/>
    <property type="match status" value="1"/>
</dbReference>
<evidence type="ECO:0000313" key="4">
    <source>
        <dbReference type="Proteomes" id="UP000245489"/>
    </source>
</evidence>